<organism evidence="1 2">
    <name type="scientific">Fundicoccus culcitae</name>
    <dbReference type="NCBI Taxonomy" id="2969821"/>
    <lineage>
        <taxon>Bacteria</taxon>
        <taxon>Bacillati</taxon>
        <taxon>Bacillota</taxon>
        <taxon>Bacilli</taxon>
        <taxon>Lactobacillales</taxon>
        <taxon>Aerococcaceae</taxon>
        <taxon>Fundicoccus</taxon>
    </lineage>
</organism>
<dbReference type="Proteomes" id="UP001315967">
    <property type="component" value="Chromosome"/>
</dbReference>
<protein>
    <submittedName>
        <fullName evidence="1">Uncharacterized protein</fullName>
    </submittedName>
</protein>
<dbReference type="RefSeq" id="WP_313794909.1">
    <property type="nucleotide sequence ID" value="NZ_CP102453.1"/>
</dbReference>
<keyword evidence="2" id="KW-1185">Reference proteome</keyword>
<name>A0ABY5P9I3_9LACT</name>
<evidence type="ECO:0000313" key="1">
    <source>
        <dbReference type="EMBL" id="UUX35421.1"/>
    </source>
</evidence>
<proteinExistence type="predicted"/>
<sequence length="93" mass="10697">MPDLIPQRRPPNPLAGRQLKMSSAFFDFFIENNHIRTLAGSHSATTSAKPTCRTSVENVVRLFNLFYRKLPNSSHCRSSFRNDVRQTHLPDVR</sequence>
<accession>A0ABY5P9I3</accession>
<gene>
    <name evidence="1" type="ORF">NRE15_07190</name>
</gene>
<reference evidence="1 2" key="1">
    <citation type="submission" date="2022-08" db="EMBL/GenBank/DDBJ databases">
        <title>Aerococcaceae sp. nov isolated from spoiled eye mask.</title>
        <authorList>
            <person name="Zhou G."/>
            <person name="Xie X.-B."/>
            <person name="Shi Q.-S."/>
            <person name="Wang Y.-S."/>
            <person name="Wen X."/>
            <person name="Peng H."/>
            <person name="Yang X.-J."/>
            <person name="Tao H.-B."/>
            <person name="Huang X.-M."/>
        </authorList>
    </citation>
    <scope>NUCLEOTIDE SEQUENCE [LARGE SCALE GENOMIC DNA]</scope>
    <source>
        <strain evidence="2">DM20194951</strain>
    </source>
</reference>
<dbReference type="EMBL" id="CP102453">
    <property type="protein sequence ID" value="UUX35421.1"/>
    <property type="molecule type" value="Genomic_DNA"/>
</dbReference>
<evidence type="ECO:0000313" key="2">
    <source>
        <dbReference type="Proteomes" id="UP001315967"/>
    </source>
</evidence>